<dbReference type="Gene3D" id="1.10.246.130">
    <property type="match status" value="1"/>
</dbReference>
<feature type="transmembrane region" description="Helical" evidence="4">
    <location>
        <begin position="45"/>
        <end position="63"/>
    </location>
</feature>
<dbReference type="PANTHER" id="PTHR11686">
    <property type="entry name" value="GAMMA GLUTAMYL TRANSPEPTIDASE"/>
    <property type="match status" value="1"/>
</dbReference>
<evidence type="ECO:0000256" key="4">
    <source>
        <dbReference type="SAM" id="Phobius"/>
    </source>
</evidence>
<comment type="catalytic activity">
    <reaction evidence="3">
        <text>glutathione + H2O = L-cysteinylglycine + L-glutamate</text>
        <dbReference type="Rhea" id="RHEA:28807"/>
        <dbReference type="ChEBI" id="CHEBI:15377"/>
        <dbReference type="ChEBI" id="CHEBI:29985"/>
        <dbReference type="ChEBI" id="CHEBI:57925"/>
        <dbReference type="ChEBI" id="CHEBI:61694"/>
        <dbReference type="EC" id="3.4.19.13"/>
    </reaction>
</comment>
<keyword evidence="3 5" id="KW-0378">Hydrolase</keyword>
<dbReference type="GO" id="GO:0103068">
    <property type="term" value="F:leukotriene C4 gamma-glutamyl transferase activity"/>
    <property type="evidence" value="ECO:0007669"/>
    <property type="project" value="UniProtKB-EC"/>
</dbReference>
<evidence type="ECO:0000313" key="6">
    <source>
        <dbReference type="Proteomes" id="UP001149163"/>
    </source>
</evidence>
<reference evidence="5" key="2">
    <citation type="journal article" date="2023" name="IMA Fungus">
        <title>Comparative genomic study of the Penicillium genus elucidates a diverse pangenome and 15 lateral gene transfer events.</title>
        <authorList>
            <person name="Petersen C."/>
            <person name="Sorensen T."/>
            <person name="Nielsen M.R."/>
            <person name="Sondergaard T.E."/>
            <person name="Sorensen J.L."/>
            <person name="Fitzpatrick D.A."/>
            <person name="Frisvad J.C."/>
            <person name="Nielsen K.L."/>
        </authorList>
    </citation>
    <scope>NUCLEOTIDE SEQUENCE</scope>
    <source>
        <strain evidence="5">IBT 26290</strain>
    </source>
</reference>
<dbReference type="NCBIfam" id="TIGR00066">
    <property type="entry name" value="g_glut_trans"/>
    <property type="match status" value="1"/>
</dbReference>
<dbReference type="SUPFAM" id="SSF56235">
    <property type="entry name" value="N-terminal nucleophile aminohydrolases (Ntn hydrolases)"/>
    <property type="match status" value="1"/>
</dbReference>
<evidence type="ECO:0000313" key="5">
    <source>
        <dbReference type="EMBL" id="KAJ5166741.1"/>
    </source>
</evidence>
<dbReference type="AlphaFoldDB" id="A0A9W9I411"/>
<evidence type="ECO:0000256" key="3">
    <source>
        <dbReference type="RuleBase" id="RU368068"/>
    </source>
</evidence>
<dbReference type="InterPro" id="IPR029055">
    <property type="entry name" value="Ntn_hydrolases_N"/>
</dbReference>
<accession>A0A9W9I411</accession>
<comment type="function">
    <text evidence="3">Gamma-glutamyltransferase.</text>
</comment>
<gene>
    <name evidence="5" type="ORF">N7482_005522</name>
</gene>
<comment type="catalytic activity">
    <reaction evidence="3">
        <text>an N-terminal (5-L-glutamyl)-[peptide] + an alpha-amino acid = 5-L-glutamyl amino acid + an N-terminal L-alpha-aminoacyl-[peptide]</text>
        <dbReference type="Rhea" id="RHEA:23904"/>
        <dbReference type="Rhea" id="RHEA-COMP:9780"/>
        <dbReference type="Rhea" id="RHEA-COMP:9795"/>
        <dbReference type="ChEBI" id="CHEBI:77644"/>
        <dbReference type="ChEBI" id="CHEBI:78597"/>
        <dbReference type="ChEBI" id="CHEBI:78599"/>
        <dbReference type="ChEBI" id="CHEBI:78608"/>
        <dbReference type="EC" id="2.3.2.2"/>
    </reaction>
</comment>
<dbReference type="OrthoDB" id="1081007at2759"/>
<dbReference type="FunFam" id="1.10.246.130:FF:000001">
    <property type="entry name" value="Gamma-glutamyltransferase 5 isoform 1"/>
    <property type="match status" value="1"/>
</dbReference>
<keyword evidence="3" id="KW-0808">Transferase</keyword>
<feature type="binding site" evidence="2">
    <location>
        <position position="526"/>
    </location>
    <ligand>
        <name>L-glutamate</name>
        <dbReference type="ChEBI" id="CHEBI:29985"/>
    </ligand>
</feature>
<keyword evidence="6" id="KW-1185">Reference proteome</keyword>
<comment type="catalytic activity">
    <reaction evidence="3">
        <text>an S-substituted glutathione + H2O = an S-substituted L-cysteinylglycine + L-glutamate</text>
        <dbReference type="Rhea" id="RHEA:59468"/>
        <dbReference type="ChEBI" id="CHEBI:15377"/>
        <dbReference type="ChEBI" id="CHEBI:29985"/>
        <dbReference type="ChEBI" id="CHEBI:90779"/>
        <dbReference type="ChEBI" id="CHEBI:143103"/>
        <dbReference type="EC" id="3.4.19.13"/>
    </reaction>
</comment>
<dbReference type="EMBL" id="JAPQKN010000003">
    <property type="protein sequence ID" value="KAJ5166741.1"/>
    <property type="molecule type" value="Genomic_DNA"/>
</dbReference>
<evidence type="ECO:0000256" key="2">
    <source>
        <dbReference type="PIRSR" id="PIRSR600101-2"/>
    </source>
</evidence>
<keyword evidence="4" id="KW-1133">Transmembrane helix</keyword>
<comment type="caution">
    <text evidence="5">The sequence shown here is derived from an EMBL/GenBank/DDBJ whole genome shotgun (WGS) entry which is preliminary data.</text>
</comment>
<dbReference type="EC" id="2.3.2.2" evidence="3"/>
<feature type="binding site" evidence="2">
    <location>
        <begin position="503"/>
        <end position="504"/>
    </location>
    <ligand>
        <name>L-glutamate</name>
        <dbReference type="ChEBI" id="CHEBI:29985"/>
    </ligand>
</feature>
<feature type="binding site" evidence="2">
    <location>
        <position position="156"/>
    </location>
    <ligand>
        <name>L-glutamate</name>
        <dbReference type="ChEBI" id="CHEBI:29985"/>
    </ligand>
</feature>
<dbReference type="FunFam" id="3.60.20.40:FF:000008">
    <property type="entry name" value="Gamma-glutamyltranspeptidase (Eurofung)"/>
    <property type="match status" value="1"/>
</dbReference>
<protein>
    <recommendedName>
        <fullName evidence="3">Glutathione hydrolase</fullName>
        <ecNumber evidence="3">2.3.2.2</ecNumber>
        <ecNumber evidence="3">3.4.19.13</ecNumber>
    </recommendedName>
    <alternativeName>
        <fullName evidence="3">Gamma-glutamyltransferase</fullName>
    </alternativeName>
</protein>
<dbReference type="EC" id="3.4.19.13" evidence="3"/>
<dbReference type="InterPro" id="IPR043138">
    <property type="entry name" value="GGT_lsub"/>
</dbReference>
<feature type="active site" description="Nucleophile" evidence="1">
    <location>
        <position position="433"/>
    </location>
</feature>
<dbReference type="Pfam" id="PF01019">
    <property type="entry name" value="G_glu_transpept"/>
    <property type="match status" value="1"/>
</dbReference>
<dbReference type="Gene3D" id="3.60.20.40">
    <property type="match status" value="1"/>
</dbReference>
<dbReference type="PANTHER" id="PTHR11686:SF62">
    <property type="entry name" value="GLUTATHIONE HYDROLASE"/>
    <property type="match status" value="1"/>
</dbReference>
<dbReference type="GO" id="GO:0006751">
    <property type="term" value="P:glutathione catabolic process"/>
    <property type="evidence" value="ECO:0007669"/>
    <property type="project" value="UniProtKB-UniRule"/>
</dbReference>
<dbReference type="GO" id="GO:0005886">
    <property type="term" value="C:plasma membrane"/>
    <property type="evidence" value="ECO:0007669"/>
    <property type="project" value="TreeGrafter"/>
</dbReference>
<organism evidence="5 6">
    <name type="scientific">Penicillium canariense</name>
    <dbReference type="NCBI Taxonomy" id="189055"/>
    <lineage>
        <taxon>Eukaryota</taxon>
        <taxon>Fungi</taxon>
        <taxon>Dikarya</taxon>
        <taxon>Ascomycota</taxon>
        <taxon>Pezizomycotina</taxon>
        <taxon>Eurotiomycetes</taxon>
        <taxon>Eurotiomycetidae</taxon>
        <taxon>Eurotiales</taxon>
        <taxon>Aspergillaceae</taxon>
        <taxon>Penicillium</taxon>
    </lineage>
</organism>
<dbReference type="GeneID" id="81426823"/>
<keyword evidence="3" id="KW-0012">Acyltransferase</keyword>
<dbReference type="GO" id="GO:0036374">
    <property type="term" value="F:glutathione hydrolase activity"/>
    <property type="evidence" value="ECO:0007669"/>
    <property type="project" value="UniProtKB-UniRule"/>
</dbReference>
<keyword evidence="4" id="KW-0472">Membrane</keyword>
<evidence type="ECO:0000256" key="1">
    <source>
        <dbReference type="PIRSR" id="PIRSR600101-1"/>
    </source>
</evidence>
<name>A0A9W9I411_9EURO</name>
<proteinExistence type="predicted"/>
<feature type="binding site" evidence="2">
    <location>
        <position position="475"/>
    </location>
    <ligand>
        <name>L-glutamate</name>
        <dbReference type="ChEBI" id="CHEBI:29985"/>
    </ligand>
</feature>
<dbReference type="InterPro" id="IPR000101">
    <property type="entry name" value="GGT_peptidase"/>
</dbReference>
<sequence>MISAQDVEKQPLLASRSPIKGADWDSDFRGSQRSNIRDMLHSKSFGLLAILSLTLLVICLPSASTTPLDFSVRDFDDVDGSTREIGPGKLGAVATENSICSQHGIEILKMGGNAADALIAAQFCIGVISMYHSGIGGGGFMLVRAPNGSYEFIDFRETAPAAAFQDMYNNDTDASIYGGLASGVPGEIRGLEHLHKNYGSLPWSTLLQPAIRTARNGFPVTQDLVKYMALGVGSGEDFLSKDPNWALDFAPNGTRLGLGDTITRKRYADTLEAIAERGPDAFYTGSIAETMINALQAANGTMTLEDLKNYTVAIRNVSQIDYRGYTITSTTAPSSGIVALSILKILSTYQGLFASEKSVNLSTHRMDEAMRFGYGERTELGDPSFVDGMDEYQQDMLKQSTINSIRGKISDTHTLNVSAYDPSGLESLDTPGTSHLAAADHTGLAISVITTINLYFGSQVMVPETGIIMNDEMNDFSIPGSSNAFGYIPSEANYIRPGKRPLSSITPTIVTRPDGKLFLVAGSAGGSRIITATVQNIIHTIDQKLSAAEALAKPRLHDQLVPNQVSFEYTYDNTTVAFMESLGHNVTWVAPGQSTAQLIRVLPNGTFDAAGEPRQLNSAGFSI</sequence>
<dbReference type="InterPro" id="IPR043137">
    <property type="entry name" value="GGT_ssub_C"/>
</dbReference>
<dbReference type="RefSeq" id="XP_056543202.1">
    <property type="nucleotide sequence ID" value="XM_056687647.1"/>
</dbReference>
<feature type="binding site" evidence="2">
    <location>
        <begin position="451"/>
        <end position="453"/>
    </location>
    <ligand>
        <name>L-glutamate</name>
        <dbReference type="ChEBI" id="CHEBI:29985"/>
    </ligand>
</feature>
<comment type="pathway">
    <text evidence="3">Mycotoxin biosynthesis.</text>
</comment>
<keyword evidence="4" id="KW-0812">Transmembrane</keyword>
<dbReference type="PRINTS" id="PR01210">
    <property type="entry name" value="GGTRANSPTASE"/>
</dbReference>
<dbReference type="Proteomes" id="UP001149163">
    <property type="component" value="Unassembled WGS sequence"/>
</dbReference>
<reference evidence="5" key="1">
    <citation type="submission" date="2022-11" db="EMBL/GenBank/DDBJ databases">
        <authorList>
            <person name="Petersen C."/>
        </authorList>
    </citation>
    <scope>NUCLEOTIDE SEQUENCE</scope>
    <source>
        <strain evidence="5">IBT 26290</strain>
    </source>
</reference>